<dbReference type="Pfam" id="PF01475">
    <property type="entry name" value="FUR"/>
    <property type="match status" value="1"/>
</dbReference>
<dbReference type="PANTHER" id="PTHR33202">
    <property type="entry name" value="ZINC UPTAKE REGULATION PROTEIN"/>
    <property type="match status" value="1"/>
</dbReference>
<keyword evidence="3 7" id="KW-0862">Zinc</keyword>
<feature type="binding site" evidence="7">
    <location>
        <position position="138"/>
    </location>
    <ligand>
        <name>Zn(2+)</name>
        <dbReference type="ChEBI" id="CHEBI:29105"/>
    </ligand>
</feature>
<keyword evidence="4" id="KW-0805">Transcription regulation</keyword>
<evidence type="ECO:0000256" key="2">
    <source>
        <dbReference type="ARBA" id="ARBA00022491"/>
    </source>
</evidence>
<dbReference type="AlphaFoldDB" id="A0A0F9YVK5"/>
<keyword evidence="6" id="KW-0804">Transcription</keyword>
<evidence type="ECO:0000256" key="8">
    <source>
        <dbReference type="PIRSR" id="PIRSR602481-2"/>
    </source>
</evidence>
<dbReference type="InterPro" id="IPR036388">
    <property type="entry name" value="WH-like_DNA-bd_sf"/>
</dbReference>
<accession>A0A0F9YVK5</accession>
<evidence type="ECO:0000256" key="3">
    <source>
        <dbReference type="ARBA" id="ARBA00022833"/>
    </source>
</evidence>
<evidence type="ECO:0000256" key="6">
    <source>
        <dbReference type="ARBA" id="ARBA00023163"/>
    </source>
</evidence>
<evidence type="ECO:0000313" key="9">
    <source>
        <dbReference type="EMBL" id="KKP30506.1"/>
    </source>
</evidence>
<evidence type="ECO:0000256" key="7">
    <source>
        <dbReference type="PIRSR" id="PIRSR602481-1"/>
    </source>
</evidence>
<dbReference type="GO" id="GO:0003700">
    <property type="term" value="F:DNA-binding transcription factor activity"/>
    <property type="evidence" value="ECO:0007669"/>
    <property type="project" value="InterPro"/>
</dbReference>
<protein>
    <submittedName>
        <fullName evidence="9">Ferric uptake regulator, Fur family</fullName>
    </submittedName>
</protein>
<name>A0A0F9YVK5_9BACT</name>
<feature type="binding site" evidence="7">
    <location>
        <position position="135"/>
    </location>
    <ligand>
        <name>Zn(2+)</name>
        <dbReference type="ChEBI" id="CHEBI:29105"/>
    </ligand>
</feature>
<evidence type="ECO:0000256" key="5">
    <source>
        <dbReference type="ARBA" id="ARBA00023125"/>
    </source>
</evidence>
<comment type="similarity">
    <text evidence="1">Belongs to the Fur family.</text>
</comment>
<feature type="binding site" evidence="7">
    <location>
        <position position="91"/>
    </location>
    <ligand>
        <name>Zn(2+)</name>
        <dbReference type="ChEBI" id="CHEBI:29105"/>
    </ligand>
</feature>
<dbReference type="GO" id="GO:0000976">
    <property type="term" value="F:transcription cis-regulatory region binding"/>
    <property type="evidence" value="ECO:0007669"/>
    <property type="project" value="TreeGrafter"/>
</dbReference>
<dbReference type="Gene3D" id="1.10.10.10">
    <property type="entry name" value="Winged helix-like DNA-binding domain superfamily/Winged helix DNA-binding domain"/>
    <property type="match status" value="1"/>
</dbReference>
<dbReference type="InterPro" id="IPR002481">
    <property type="entry name" value="FUR"/>
</dbReference>
<dbReference type="GO" id="GO:0045892">
    <property type="term" value="P:negative regulation of DNA-templated transcription"/>
    <property type="evidence" value="ECO:0007669"/>
    <property type="project" value="TreeGrafter"/>
</dbReference>
<proteinExistence type="inferred from homology"/>
<dbReference type="GO" id="GO:1900376">
    <property type="term" value="P:regulation of secondary metabolite biosynthetic process"/>
    <property type="evidence" value="ECO:0007669"/>
    <property type="project" value="TreeGrafter"/>
</dbReference>
<comment type="caution">
    <text evidence="9">The sequence shown here is derived from an EMBL/GenBank/DDBJ whole genome shotgun (WGS) entry which is preliminary data.</text>
</comment>
<feature type="binding site" evidence="7">
    <location>
        <position position="94"/>
    </location>
    <ligand>
        <name>Zn(2+)</name>
        <dbReference type="ChEBI" id="CHEBI:29105"/>
    </ligand>
</feature>
<gene>
    <name evidence="9" type="ORF">UR19_C0002G0027</name>
</gene>
<keyword evidence="8" id="KW-0408">Iron</keyword>
<dbReference type="PANTHER" id="PTHR33202:SF8">
    <property type="entry name" value="PEROXIDE-RESPONSIVE REPRESSOR PERR"/>
    <property type="match status" value="1"/>
</dbReference>
<dbReference type="SUPFAM" id="SSF46785">
    <property type="entry name" value="Winged helix' DNA-binding domain"/>
    <property type="match status" value="1"/>
</dbReference>
<comment type="cofactor">
    <cofactor evidence="8">
        <name>Mn(2+)</name>
        <dbReference type="ChEBI" id="CHEBI:29035"/>
    </cofactor>
    <cofactor evidence="8">
        <name>Fe(2+)</name>
        <dbReference type="ChEBI" id="CHEBI:29033"/>
    </cofactor>
    <text evidence="8">Binds 1 Mn(2+) or Fe(2+) ion per subunit.</text>
</comment>
<dbReference type="GO" id="GO:0008270">
    <property type="term" value="F:zinc ion binding"/>
    <property type="evidence" value="ECO:0007669"/>
    <property type="project" value="TreeGrafter"/>
</dbReference>
<comment type="cofactor">
    <cofactor evidence="7">
        <name>Zn(2+)</name>
        <dbReference type="ChEBI" id="CHEBI:29105"/>
    </cofactor>
    <text evidence="7">Binds 1 zinc ion per subunit.</text>
</comment>
<sequence length="141" mass="16622">MIKDFSYLIKDKGFKVTQIRKDILGIFSNDCKPINAEYIYKVLKNKKTNLVTIYRTLVSFEKEGILKRVDLHKESVYYELVDDHHHHHIICLYCKKVYNFNGCKEDSDLLISKALKQNKDFNSISHHSFDLFGICKKCSKK</sequence>
<dbReference type="InterPro" id="IPR043135">
    <property type="entry name" value="Fur_C"/>
</dbReference>
<evidence type="ECO:0000256" key="4">
    <source>
        <dbReference type="ARBA" id="ARBA00023015"/>
    </source>
</evidence>
<dbReference type="EMBL" id="LBOG01000002">
    <property type="protein sequence ID" value="KKP30506.1"/>
    <property type="molecule type" value="Genomic_DNA"/>
</dbReference>
<keyword evidence="7" id="KW-0479">Metal-binding</keyword>
<feature type="binding site" evidence="8">
    <location>
        <position position="85"/>
    </location>
    <ligand>
        <name>Fe cation</name>
        <dbReference type="ChEBI" id="CHEBI:24875"/>
    </ligand>
</feature>
<keyword evidence="5" id="KW-0238">DNA-binding</keyword>
<feature type="binding site" evidence="8">
    <location>
        <position position="127"/>
    </location>
    <ligand>
        <name>Fe cation</name>
        <dbReference type="ChEBI" id="CHEBI:24875"/>
    </ligand>
</feature>
<dbReference type="InterPro" id="IPR036390">
    <property type="entry name" value="WH_DNA-bd_sf"/>
</dbReference>
<reference evidence="9 10" key="1">
    <citation type="journal article" date="2015" name="Nature">
        <title>rRNA introns, odd ribosomes, and small enigmatic genomes across a large radiation of phyla.</title>
        <authorList>
            <person name="Brown C.T."/>
            <person name="Hug L.A."/>
            <person name="Thomas B.C."/>
            <person name="Sharon I."/>
            <person name="Castelle C.J."/>
            <person name="Singh A."/>
            <person name="Wilkins M.J."/>
            <person name="Williams K.H."/>
            <person name="Banfield J.F."/>
        </authorList>
    </citation>
    <scope>NUCLEOTIDE SEQUENCE [LARGE SCALE GENOMIC DNA]</scope>
</reference>
<evidence type="ECO:0000256" key="1">
    <source>
        <dbReference type="ARBA" id="ARBA00007957"/>
    </source>
</evidence>
<organism evidence="9 10">
    <name type="scientific">Candidatus Nomurabacteria bacterium GW2011_GWF1_31_48</name>
    <dbReference type="NCBI Taxonomy" id="1618767"/>
    <lineage>
        <taxon>Bacteria</taxon>
        <taxon>Candidatus Nomuraibacteriota</taxon>
    </lineage>
</organism>
<keyword evidence="2" id="KW-0678">Repressor</keyword>
<dbReference type="Gene3D" id="3.30.1490.190">
    <property type="match status" value="1"/>
</dbReference>
<evidence type="ECO:0000313" key="10">
    <source>
        <dbReference type="Proteomes" id="UP000034934"/>
    </source>
</evidence>
<dbReference type="Proteomes" id="UP000034934">
    <property type="component" value="Unassembled WGS sequence"/>
</dbReference>